<dbReference type="InterPro" id="IPR042099">
    <property type="entry name" value="ANL_N_sf"/>
</dbReference>
<evidence type="ECO:0000256" key="3">
    <source>
        <dbReference type="ARBA" id="ARBA00022741"/>
    </source>
</evidence>
<keyword evidence="3" id="KW-0547">Nucleotide-binding</keyword>
<evidence type="ECO:0000259" key="6">
    <source>
        <dbReference type="Pfam" id="PF13193"/>
    </source>
</evidence>
<accession>A0A4V4HAZ0</accession>
<dbReference type="Proteomes" id="UP000297245">
    <property type="component" value="Unassembled WGS sequence"/>
</dbReference>
<gene>
    <name evidence="7" type="ORF">K435DRAFT_824377</name>
</gene>
<dbReference type="GO" id="GO:0006085">
    <property type="term" value="P:acetyl-CoA biosynthetic process"/>
    <property type="evidence" value="ECO:0007669"/>
    <property type="project" value="TreeGrafter"/>
</dbReference>
<feature type="domain" description="AMP-dependent synthetase/ligase" evidence="5">
    <location>
        <begin position="31"/>
        <end position="257"/>
    </location>
</feature>
<dbReference type="Gene3D" id="3.30.300.30">
    <property type="match status" value="1"/>
</dbReference>
<evidence type="ECO:0000256" key="2">
    <source>
        <dbReference type="ARBA" id="ARBA00022598"/>
    </source>
</evidence>
<dbReference type="Pfam" id="PF00501">
    <property type="entry name" value="AMP-binding"/>
    <property type="match status" value="1"/>
</dbReference>
<dbReference type="InterPro" id="IPR025110">
    <property type="entry name" value="AMP-bd_C"/>
</dbReference>
<keyword evidence="4" id="KW-0067">ATP-binding</keyword>
<dbReference type="PROSITE" id="PS00455">
    <property type="entry name" value="AMP_BINDING"/>
    <property type="match status" value="1"/>
</dbReference>
<keyword evidence="8" id="KW-1185">Reference proteome</keyword>
<keyword evidence="2" id="KW-0436">Ligase</keyword>
<dbReference type="SUPFAM" id="SSF56801">
    <property type="entry name" value="Acetyl-CoA synthetase-like"/>
    <property type="match status" value="1"/>
</dbReference>
<dbReference type="InterPro" id="IPR000873">
    <property type="entry name" value="AMP-dep_synth/lig_dom"/>
</dbReference>
<evidence type="ECO:0000313" key="7">
    <source>
        <dbReference type="EMBL" id="THU77275.1"/>
    </source>
</evidence>
<dbReference type="PANTHER" id="PTHR24095">
    <property type="entry name" value="ACETYL-COENZYME A SYNTHETASE"/>
    <property type="match status" value="1"/>
</dbReference>
<organism evidence="7 8">
    <name type="scientific">Dendrothele bispora (strain CBS 962.96)</name>
    <dbReference type="NCBI Taxonomy" id="1314807"/>
    <lineage>
        <taxon>Eukaryota</taxon>
        <taxon>Fungi</taxon>
        <taxon>Dikarya</taxon>
        <taxon>Basidiomycota</taxon>
        <taxon>Agaricomycotina</taxon>
        <taxon>Agaricomycetes</taxon>
        <taxon>Agaricomycetidae</taxon>
        <taxon>Agaricales</taxon>
        <taxon>Agaricales incertae sedis</taxon>
        <taxon>Dendrothele</taxon>
    </lineage>
</organism>
<feature type="domain" description="AMP-binding enzyme C-terminal" evidence="6">
    <location>
        <begin position="300"/>
        <end position="382"/>
    </location>
</feature>
<evidence type="ECO:0000259" key="5">
    <source>
        <dbReference type="Pfam" id="PF00501"/>
    </source>
</evidence>
<sequence length="422" mass="46451">MQGRERVEESRCEEWRYGVGLFAYETENVAGYCVPESMSSEDPLFILYTSGSTGKPKEVVHTTALTVKYVFDVHPGDKFACMTDIGWITGHTYIIYGPLTLGTTTTVFESTPVYPSLARYWETVEKHGLTHFYSAPTAIRLLRRLGKSFVFIRGHHHLQPFTLSTLRVLGSVGEPINPEAWEWYNEYVGRKECSIVDTFWQTETGSIVLTPFPGAIETKPGAAQVPFFGQAPVLVEATTGKLVEGTGEGVLCTSNTYMKPYPGYFYTGDGAARDEDGDIWIKGRVDDVINVSGHRLSTAEIESALILHKGVAETAVIGTADDLTGQAVHAFVTMKPEFSYSSSDEASLVKELVIQVRKVIGPFAAPKKVYIVGDLPKTRSGKIMRRIMRKIVAGEGDQLGDLSTVAEPSVVDQIKQKVAESQ</sequence>
<dbReference type="EC" id="6.2.1.1" evidence="1"/>
<reference evidence="7 8" key="1">
    <citation type="journal article" date="2019" name="Nat. Ecol. Evol.">
        <title>Megaphylogeny resolves global patterns of mushroom evolution.</title>
        <authorList>
            <person name="Varga T."/>
            <person name="Krizsan K."/>
            <person name="Foldi C."/>
            <person name="Dima B."/>
            <person name="Sanchez-Garcia M."/>
            <person name="Sanchez-Ramirez S."/>
            <person name="Szollosi G.J."/>
            <person name="Szarkandi J.G."/>
            <person name="Papp V."/>
            <person name="Albert L."/>
            <person name="Andreopoulos W."/>
            <person name="Angelini C."/>
            <person name="Antonin V."/>
            <person name="Barry K.W."/>
            <person name="Bougher N.L."/>
            <person name="Buchanan P."/>
            <person name="Buyck B."/>
            <person name="Bense V."/>
            <person name="Catcheside P."/>
            <person name="Chovatia M."/>
            <person name="Cooper J."/>
            <person name="Damon W."/>
            <person name="Desjardin D."/>
            <person name="Finy P."/>
            <person name="Geml J."/>
            <person name="Haridas S."/>
            <person name="Hughes K."/>
            <person name="Justo A."/>
            <person name="Karasinski D."/>
            <person name="Kautmanova I."/>
            <person name="Kiss B."/>
            <person name="Kocsube S."/>
            <person name="Kotiranta H."/>
            <person name="LaButti K.M."/>
            <person name="Lechner B.E."/>
            <person name="Liimatainen K."/>
            <person name="Lipzen A."/>
            <person name="Lukacs Z."/>
            <person name="Mihaltcheva S."/>
            <person name="Morgado L.N."/>
            <person name="Niskanen T."/>
            <person name="Noordeloos M.E."/>
            <person name="Ohm R.A."/>
            <person name="Ortiz-Santana B."/>
            <person name="Ovrebo C."/>
            <person name="Racz N."/>
            <person name="Riley R."/>
            <person name="Savchenko A."/>
            <person name="Shiryaev A."/>
            <person name="Soop K."/>
            <person name="Spirin V."/>
            <person name="Szebenyi C."/>
            <person name="Tomsovsky M."/>
            <person name="Tulloss R.E."/>
            <person name="Uehling J."/>
            <person name="Grigoriev I.V."/>
            <person name="Vagvolgyi C."/>
            <person name="Papp T."/>
            <person name="Martin F.M."/>
            <person name="Miettinen O."/>
            <person name="Hibbett D.S."/>
            <person name="Nagy L.G."/>
        </authorList>
    </citation>
    <scope>NUCLEOTIDE SEQUENCE [LARGE SCALE GENOMIC DNA]</scope>
    <source>
        <strain evidence="7 8">CBS 962.96</strain>
    </source>
</reference>
<dbReference type="PANTHER" id="PTHR24095:SF14">
    <property type="entry name" value="ACETYL-COENZYME A SYNTHETASE 1"/>
    <property type="match status" value="1"/>
</dbReference>
<evidence type="ECO:0000256" key="4">
    <source>
        <dbReference type="ARBA" id="ARBA00022840"/>
    </source>
</evidence>
<dbReference type="OrthoDB" id="1706066at2759"/>
<evidence type="ECO:0000313" key="8">
    <source>
        <dbReference type="Proteomes" id="UP000297245"/>
    </source>
</evidence>
<protein>
    <recommendedName>
        <fullName evidence="1">acetate--CoA ligase</fullName>
        <ecNumber evidence="1">6.2.1.1</ecNumber>
    </recommendedName>
</protein>
<dbReference type="InterPro" id="IPR020845">
    <property type="entry name" value="AMP-binding_CS"/>
</dbReference>
<dbReference type="GO" id="GO:0003987">
    <property type="term" value="F:acetate-CoA ligase activity"/>
    <property type="evidence" value="ECO:0007669"/>
    <property type="project" value="UniProtKB-EC"/>
</dbReference>
<name>A0A4V4HAZ0_DENBC</name>
<evidence type="ECO:0000256" key="1">
    <source>
        <dbReference type="ARBA" id="ARBA00013275"/>
    </source>
</evidence>
<dbReference type="Pfam" id="PF13193">
    <property type="entry name" value="AMP-binding_C"/>
    <property type="match status" value="1"/>
</dbReference>
<dbReference type="Gene3D" id="3.40.50.12780">
    <property type="entry name" value="N-terminal domain of ligase-like"/>
    <property type="match status" value="1"/>
</dbReference>
<dbReference type="GO" id="GO:0005829">
    <property type="term" value="C:cytosol"/>
    <property type="evidence" value="ECO:0007669"/>
    <property type="project" value="TreeGrafter"/>
</dbReference>
<dbReference type="InterPro" id="IPR045851">
    <property type="entry name" value="AMP-bd_C_sf"/>
</dbReference>
<proteinExistence type="predicted"/>
<dbReference type="EMBL" id="ML180493">
    <property type="protein sequence ID" value="THU77275.1"/>
    <property type="molecule type" value="Genomic_DNA"/>
</dbReference>
<dbReference type="GO" id="GO:0005524">
    <property type="term" value="F:ATP binding"/>
    <property type="evidence" value="ECO:0007669"/>
    <property type="project" value="UniProtKB-KW"/>
</dbReference>
<dbReference type="AlphaFoldDB" id="A0A4V4HAZ0"/>